<dbReference type="PIRSF" id="PIRSF000847">
    <property type="entry name" value="Phos_ph_gly_syn"/>
    <property type="match status" value="1"/>
</dbReference>
<evidence type="ECO:0000256" key="3">
    <source>
        <dbReference type="ARBA" id="ARBA00005189"/>
    </source>
</evidence>
<evidence type="ECO:0000256" key="13">
    <source>
        <dbReference type="ARBA" id="ARBA00023209"/>
    </source>
</evidence>
<comment type="subcellular location">
    <subcellularLocation>
        <location evidence="1">Membrane</location>
        <topology evidence="1">Multi-pass membrane protein</topology>
    </subcellularLocation>
</comment>
<protein>
    <recommendedName>
        <fullName evidence="6">CDP-diacylglycerol--glycerol-3-phosphate 3-phosphatidyltransferase</fullName>
        <ecNumber evidence="5">2.7.8.5</ecNumber>
    </recommendedName>
</protein>
<evidence type="ECO:0000256" key="11">
    <source>
        <dbReference type="ARBA" id="ARBA00023098"/>
    </source>
</evidence>
<evidence type="ECO:0000256" key="4">
    <source>
        <dbReference type="ARBA" id="ARBA00010441"/>
    </source>
</evidence>
<reference evidence="18 19" key="1">
    <citation type="submission" date="2015-12" db="EMBL/GenBank/DDBJ databases">
        <authorList>
            <person name="Shamseldin A."/>
            <person name="Moawad H."/>
            <person name="Abd El-Rahim W.M."/>
            <person name="Sadowsky M.J."/>
        </authorList>
    </citation>
    <scope>NUCLEOTIDE SEQUENCE [LARGE SCALE GENOMIC DNA]</scope>
    <source>
        <strain evidence="18 19">JC234</strain>
    </source>
</reference>
<dbReference type="InterPro" id="IPR048254">
    <property type="entry name" value="CDP_ALCOHOL_P_TRANSF_CS"/>
</dbReference>
<feature type="transmembrane region" description="Helical" evidence="17">
    <location>
        <begin position="150"/>
        <end position="171"/>
    </location>
</feature>
<sequence>MTLPNYITVARFLMVPLVVHMMMSGEMMTAFLLFMLAGVSDAIDGAIARHFNQKSELGAWLDPMADKFLLVSVFVMLGWLQALPIWLVILAVSRDGMIIAAVVLSSLLANPVEMRPLMVSKANTLAQILLVVLVLAELAGLVQLDGVIGWMIYAVAGLTVASAGAYLVTWLRHMAGEGAVG</sequence>
<dbReference type="PROSITE" id="PS00379">
    <property type="entry name" value="CDP_ALCOHOL_P_TRANSF"/>
    <property type="match status" value="1"/>
</dbReference>
<evidence type="ECO:0000256" key="16">
    <source>
        <dbReference type="RuleBase" id="RU003750"/>
    </source>
</evidence>
<dbReference type="Gene3D" id="1.20.120.1760">
    <property type="match status" value="1"/>
</dbReference>
<comment type="caution">
    <text evidence="18">The sequence shown here is derived from an EMBL/GenBank/DDBJ whole genome shotgun (WGS) entry which is preliminary data.</text>
</comment>
<organism evidence="18 19">
    <name type="scientific">Hoeflea olei</name>
    <dbReference type="NCBI Taxonomy" id="1480615"/>
    <lineage>
        <taxon>Bacteria</taxon>
        <taxon>Pseudomonadati</taxon>
        <taxon>Pseudomonadota</taxon>
        <taxon>Alphaproteobacteria</taxon>
        <taxon>Hyphomicrobiales</taxon>
        <taxon>Rhizobiaceae</taxon>
        <taxon>Hoeflea</taxon>
    </lineage>
</organism>
<dbReference type="RefSeq" id="WP_066184149.1">
    <property type="nucleotide sequence ID" value="NZ_LQZT01000049.1"/>
</dbReference>
<dbReference type="Pfam" id="PF01066">
    <property type="entry name" value="CDP-OH_P_transf"/>
    <property type="match status" value="1"/>
</dbReference>
<dbReference type="EC" id="2.7.8.5" evidence="5"/>
<evidence type="ECO:0000256" key="17">
    <source>
        <dbReference type="SAM" id="Phobius"/>
    </source>
</evidence>
<keyword evidence="12 17" id="KW-0472">Membrane</keyword>
<evidence type="ECO:0000256" key="12">
    <source>
        <dbReference type="ARBA" id="ARBA00023136"/>
    </source>
</evidence>
<comment type="catalytic activity">
    <reaction evidence="15">
        <text>a CDP-1,2-diacyl-sn-glycerol + sn-glycerol 3-phosphate = a 1,2-diacyl-sn-glycero-3-phospho-(1'-sn-glycero-3'-phosphate) + CMP + H(+)</text>
        <dbReference type="Rhea" id="RHEA:12593"/>
        <dbReference type="ChEBI" id="CHEBI:15378"/>
        <dbReference type="ChEBI" id="CHEBI:57597"/>
        <dbReference type="ChEBI" id="CHEBI:58332"/>
        <dbReference type="ChEBI" id="CHEBI:60110"/>
        <dbReference type="ChEBI" id="CHEBI:60377"/>
        <dbReference type="EC" id="2.7.8.5"/>
    </reaction>
</comment>
<accession>A0A1C1YR15</accession>
<dbReference type="STRING" id="1480615.AWJ14_15405"/>
<keyword evidence="8 16" id="KW-0808">Transferase</keyword>
<comment type="similarity">
    <text evidence="4 16">Belongs to the CDP-alcohol phosphatidyltransferase class-I family.</text>
</comment>
<dbReference type="Proteomes" id="UP000094795">
    <property type="component" value="Unassembled WGS sequence"/>
</dbReference>
<dbReference type="EMBL" id="LQZT01000049">
    <property type="protein sequence ID" value="OCW55856.1"/>
    <property type="molecule type" value="Genomic_DNA"/>
</dbReference>
<dbReference type="GO" id="GO:0046474">
    <property type="term" value="P:glycerophospholipid biosynthetic process"/>
    <property type="evidence" value="ECO:0007669"/>
    <property type="project" value="TreeGrafter"/>
</dbReference>
<feature type="transmembrane region" description="Helical" evidence="17">
    <location>
        <begin position="68"/>
        <end position="90"/>
    </location>
</feature>
<evidence type="ECO:0000256" key="1">
    <source>
        <dbReference type="ARBA" id="ARBA00004141"/>
    </source>
</evidence>
<evidence type="ECO:0000256" key="7">
    <source>
        <dbReference type="ARBA" id="ARBA00022516"/>
    </source>
</evidence>
<dbReference type="GO" id="GO:0016020">
    <property type="term" value="C:membrane"/>
    <property type="evidence" value="ECO:0007669"/>
    <property type="project" value="UniProtKB-SubCell"/>
</dbReference>
<evidence type="ECO:0000313" key="19">
    <source>
        <dbReference type="Proteomes" id="UP000094795"/>
    </source>
</evidence>
<dbReference type="InterPro" id="IPR043130">
    <property type="entry name" value="CDP-OH_PTrfase_TM_dom"/>
</dbReference>
<dbReference type="PANTHER" id="PTHR14269">
    <property type="entry name" value="CDP-DIACYLGLYCEROL--GLYCEROL-3-PHOSPHATE 3-PHOSPHATIDYLTRANSFERASE-RELATED"/>
    <property type="match status" value="1"/>
</dbReference>
<gene>
    <name evidence="18" type="ORF">AWJ14_15405</name>
</gene>
<evidence type="ECO:0000256" key="6">
    <source>
        <dbReference type="ARBA" id="ARBA00014944"/>
    </source>
</evidence>
<evidence type="ECO:0000256" key="10">
    <source>
        <dbReference type="ARBA" id="ARBA00022989"/>
    </source>
</evidence>
<dbReference type="InterPro" id="IPR050324">
    <property type="entry name" value="CDP-alcohol_PTase-I"/>
</dbReference>
<feature type="transmembrane region" description="Helical" evidence="17">
    <location>
        <begin position="124"/>
        <end position="144"/>
    </location>
</feature>
<evidence type="ECO:0000256" key="8">
    <source>
        <dbReference type="ARBA" id="ARBA00022679"/>
    </source>
</evidence>
<keyword evidence="7" id="KW-0444">Lipid biosynthesis</keyword>
<evidence type="ECO:0000256" key="2">
    <source>
        <dbReference type="ARBA" id="ARBA00005042"/>
    </source>
</evidence>
<dbReference type="FunFam" id="1.20.120.1760:FF:000033">
    <property type="entry name" value="CDP-alcohol phosphatidyltransferase"/>
    <property type="match status" value="1"/>
</dbReference>
<dbReference type="OrthoDB" id="9796672at2"/>
<name>A0A1C1YR15_9HYPH</name>
<dbReference type="InterPro" id="IPR000462">
    <property type="entry name" value="CDP-OH_P_trans"/>
</dbReference>
<keyword evidence="11" id="KW-0443">Lipid metabolism</keyword>
<evidence type="ECO:0000256" key="15">
    <source>
        <dbReference type="ARBA" id="ARBA00048586"/>
    </source>
</evidence>
<comment type="pathway">
    <text evidence="2">Phospholipid metabolism; phosphatidylglycerol biosynthesis; phosphatidylglycerol from CDP-diacylglycerol: step 1/2.</text>
</comment>
<evidence type="ECO:0000256" key="14">
    <source>
        <dbReference type="ARBA" id="ARBA00023264"/>
    </source>
</evidence>
<keyword evidence="10 17" id="KW-1133">Transmembrane helix</keyword>
<evidence type="ECO:0000256" key="9">
    <source>
        <dbReference type="ARBA" id="ARBA00022692"/>
    </source>
</evidence>
<keyword evidence="19" id="KW-1185">Reference proteome</keyword>
<dbReference type="GO" id="GO:0008444">
    <property type="term" value="F:CDP-diacylglycerol-glycerol-3-phosphate 3-phosphatidyltransferase activity"/>
    <property type="evidence" value="ECO:0007669"/>
    <property type="project" value="UniProtKB-EC"/>
</dbReference>
<dbReference type="AlphaFoldDB" id="A0A1C1YR15"/>
<keyword evidence="14" id="KW-1208">Phospholipid metabolism</keyword>
<proteinExistence type="inferred from homology"/>
<keyword evidence="13" id="KW-0594">Phospholipid biosynthesis</keyword>
<evidence type="ECO:0000313" key="18">
    <source>
        <dbReference type="EMBL" id="OCW55856.1"/>
    </source>
</evidence>
<evidence type="ECO:0000256" key="5">
    <source>
        <dbReference type="ARBA" id="ARBA00013170"/>
    </source>
</evidence>
<keyword evidence="9 17" id="KW-0812">Transmembrane</keyword>
<dbReference type="InterPro" id="IPR004570">
    <property type="entry name" value="Phosphatidylglycerol_P_synth"/>
</dbReference>
<comment type="pathway">
    <text evidence="3">Lipid metabolism.</text>
</comment>
<dbReference type="PANTHER" id="PTHR14269:SF62">
    <property type="entry name" value="CDP-DIACYLGLYCEROL--GLYCEROL-3-PHOSPHATE 3-PHOSPHATIDYLTRANSFERASE 1, CHLOROPLASTIC"/>
    <property type="match status" value="1"/>
</dbReference>